<organism evidence="17 18">
    <name type="scientific">Candidula unifasciata</name>
    <dbReference type="NCBI Taxonomy" id="100452"/>
    <lineage>
        <taxon>Eukaryota</taxon>
        <taxon>Metazoa</taxon>
        <taxon>Spiralia</taxon>
        <taxon>Lophotrochozoa</taxon>
        <taxon>Mollusca</taxon>
        <taxon>Gastropoda</taxon>
        <taxon>Heterobranchia</taxon>
        <taxon>Euthyneura</taxon>
        <taxon>Panpulmonata</taxon>
        <taxon>Eupulmonata</taxon>
        <taxon>Stylommatophora</taxon>
        <taxon>Helicina</taxon>
        <taxon>Helicoidea</taxon>
        <taxon>Geomitridae</taxon>
        <taxon>Candidula</taxon>
    </lineage>
</organism>
<evidence type="ECO:0000259" key="15">
    <source>
        <dbReference type="PROSITE" id="PS50054"/>
    </source>
</evidence>
<comment type="catalytic activity">
    <reaction evidence="13">
        <text>O-phospho-L-tyrosyl-[protein] + H2O = L-tyrosyl-[protein] + phosphate</text>
        <dbReference type="Rhea" id="RHEA:10684"/>
        <dbReference type="Rhea" id="RHEA-COMP:10136"/>
        <dbReference type="Rhea" id="RHEA-COMP:20101"/>
        <dbReference type="ChEBI" id="CHEBI:15377"/>
        <dbReference type="ChEBI" id="CHEBI:43474"/>
        <dbReference type="ChEBI" id="CHEBI:46858"/>
        <dbReference type="ChEBI" id="CHEBI:61978"/>
        <dbReference type="EC" id="3.1.3.48"/>
    </reaction>
</comment>
<dbReference type="EC" id="3.1.3.48" evidence="3"/>
<feature type="domain" description="Tyrosine specific protein phosphatases" evidence="16">
    <location>
        <begin position="64"/>
        <end position="122"/>
    </location>
</feature>
<dbReference type="GO" id="GO:0007165">
    <property type="term" value="P:signal transduction"/>
    <property type="evidence" value="ECO:0007669"/>
    <property type="project" value="TreeGrafter"/>
</dbReference>
<dbReference type="GO" id="GO:0004725">
    <property type="term" value="F:protein tyrosine phosphatase activity"/>
    <property type="evidence" value="ECO:0007669"/>
    <property type="project" value="UniProtKB-EC"/>
</dbReference>
<comment type="caution">
    <text evidence="17">The sequence shown here is derived from an EMBL/GenBank/DDBJ whole genome shotgun (WGS) entry which is preliminary data.</text>
</comment>
<dbReference type="InterPro" id="IPR029021">
    <property type="entry name" value="Prot-tyrosine_phosphatase-like"/>
</dbReference>
<feature type="non-terminal residue" evidence="17">
    <location>
        <position position="1"/>
    </location>
</feature>
<dbReference type="PANTHER" id="PTHR45948">
    <property type="entry name" value="DUAL SPECIFICITY PROTEIN PHOSPHATASE DDB_G0269404-RELATED"/>
    <property type="match status" value="1"/>
</dbReference>
<proteinExistence type="inferred from homology"/>
<comment type="catalytic activity">
    <reaction evidence="11">
        <text>O-phospho-L-seryl-[protein] + H2O = L-seryl-[protein] + phosphate</text>
        <dbReference type="Rhea" id="RHEA:20629"/>
        <dbReference type="Rhea" id="RHEA-COMP:9863"/>
        <dbReference type="Rhea" id="RHEA-COMP:11604"/>
        <dbReference type="ChEBI" id="CHEBI:15377"/>
        <dbReference type="ChEBI" id="CHEBI:29999"/>
        <dbReference type="ChEBI" id="CHEBI:43474"/>
        <dbReference type="ChEBI" id="CHEBI:83421"/>
        <dbReference type="EC" id="3.1.3.16"/>
    </reaction>
</comment>
<protein>
    <recommendedName>
        <fullName evidence="14">Dual specificity protein phosphatase 15</fullName>
        <ecNumber evidence="4">3.1.3.16</ecNumber>
        <ecNumber evidence="3">3.1.3.48</ecNumber>
    </recommendedName>
</protein>
<evidence type="ECO:0000256" key="14">
    <source>
        <dbReference type="ARBA" id="ARBA00068799"/>
    </source>
</evidence>
<dbReference type="EC" id="3.1.3.16" evidence="4"/>
<dbReference type="OrthoDB" id="9979246at2759"/>
<accession>A0A8S3ZBX7</accession>
<dbReference type="InterPro" id="IPR000387">
    <property type="entry name" value="Tyr_Pase_dom"/>
</dbReference>
<comment type="catalytic activity">
    <reaction evidence="12">
        <text>O-phospho-L-threonyl-[protein] + H2O = L-threonyl-[protein] + phosphate</text>
        <dbReference type="Rhea" id="RHEA:47004"/>
        <dbReference type="Rhea" id="RHEA-COMP:11060"/>
        <dbReference type="Rhea" id="RHEA-COMP:11605"/>
        <dbReference type="ChEBI" id="CHEBI:15377"/>
        <dbReference type="ChEBI" id="CHEBI:30013"/>
        <dbReference type="ChEBI" id="CHEBI:43474"/>
        <dbReference type="ChEBI" id="CHEBI:61977"/>
        <dbReference type="EC" id="3.1.3.16"/>
    </reaction>
</comment>
<evidence type="ECO:0000256" key="1">
    <source>
        <dbReference type="ARBA" id="ARBA00004342"/>
    </source>
</evidence>
<evidence type="ECO:0000256" key="2">
    <source>
        <dbReference type="ARBA" id="ARBA00008601"/>
    </source>
</evidence>
<evidence type="ECO:0000256" key="7">
    <source>
        <dbReference type="ARBA" id="ARBA00022801"/>
    </source>
</evidence>
<evidence type="ECO:0000256" key="9">
    <source>
        <dbReference type="ARBA" id="ARBA00023136"/>
    </source>
</evidence>
<evidence type="ECO:0000259" key="16">
    <source>
        <dbReference type="PROSITE" id="PS50056"/>
    </source>
</evidence>
<feature type="domain" description="Tyrosine-protein phosphatase" evidence="15">
    <location>
        <begin position="4"/>
        <end position="144"/>
    </location>
</feature>
<dbReference type="GO" id="GO:0005886">
    <property type="term" value="C:plasma membrane"/>
    <property type="evidence" value="ECO:0007669"/>
    <property type="project" value="UniProtKB-SubCell"/>
</dbReference>
<dbReference type="FunFam" id="3.90.190.10:FF:000052">
    <property type="entry name" value="Dual specificity phosphatase 15"/>
    <property type="match status" value="1"/>
</dbReference>
<keyword evidence="8" id="KW-0904">Protein phosphatase</keyword>
<keyword evidence="9" id="KW-0472">Membrane</keyword>
<evidence type="ECO:0000256" key="12">
    <source>
        <dbReference type="ARBA" id="ARBA00048336"/>
    </source>
</evidence>
<dbReference type="PRINTS" id="PR01908">
    <property type="entry name" value="ADSPHPHTASE"/>
</dbReference>
<dbReference type="Proteomes" id="UP000678393">
    <property type="component" value="Unassembled WGS sequence"/>
</dbReference>
<dbReference type="SMART" id="SM00195">
    <property type="entry name" value="DSPc"/>
    <property type="match status" value="1"/>
</dbReference>
<evidence type="ECO:0000256" key="5">
    <source>
        <dbReference type="ARBA" id="ARBA00022475"/>
    </source>
</evidence>
<dbReference type="PROSITE" id="PS50056">
    <property type="entry name" value="TYR_PHOSPHATASE_2"/>
    <property type="match status" value="1"/>
</dbReference>
<evidence type="ECO:0000313" key="17">
    <source>
        <dbReference type="EMBL" id="CAG5124566.1"/>
    </source>
</evidence>
<dbReference type="PANTHER" id="PTHR45948:SF2">
    <property type="entry name" value="DUAL SPECIFICITY PROTEIN PHOSPHATASE"/>
    <property type="match status" value="1"/>
</dbReference>
<dbReference type="InterPro" id="IPR000340">
    <property type="entry name" value="Dual-sp_phosphatase_cat-dom"/>
</dbReference>
<evidence type="ECO:0000256" key="10">
    <source>
        <dbReference type="ARBA" id="ARBA00023288"/>
    </source>
</evidence>
<comment type="subcellular location">
    <subcellularLocation>
        <location evidence="1">Cell membrane</location>
        <topology evidence="1">Lipid-anchor</topology>
        <orientation evidence="1">Cytoplasmic side</orientation>
    </subcellularLocation>
</comment>
<comment type="similarity">
    <text evidence="2">Belongs to the protein-tyrosine phosphatase family. Non-receptor class dual specificity subfamily.</text>
</comment>
<name>A0A8S3ZBX7_9EUPU</name>
<dbReference type="GO" id="GO:0004722">
    <property type="term" value="F:protein serine/threonine phosphatase activity"/>
    <property type="evidence" value="ECO:0007669"/>
    <property type="project" value="UniProtKB-EC"/>
</dbReference>
<keyword evidence="7" id="KW-0378">Hydrolase</keyword>
<dbReference type="Pfam" id="PF00782">
    <property type="entry name" value="DSPc"/>
    <property type="match status" value="1"/>
</dbReference>
<evidence type="ECO:0000313" key="18">
    <source>
        <dbReference type="Proteomes" id="UP000678393"/>
    </source>
</evidence>
<dbReference type="GO" id="GO:0005829">
    <property type="term" value="C:cytosol"/>
    <property type="evidence" value="ECO:0007669"/>
    <property type="project" value="TreeGrafter"/>
</dbReference>
<keyword evidence="6" id="KW-0519">Myristate</keyword>
<dbReference type="CDD" id="cd14519">
    <property type="entry name" value="DSP_DUSP22_15"/>
    <property type="match status" value="1"/>
</dbReference>
<dbReference type="InterPro" id="IPR020422">
    <property type="entry name" value="TYR_PHOSPHATASE_DUAL_dom"/>
</dbReference>
<evidence type="ECO:0000256" key="6">
    <source>
        <dbReference type="ARBA" id="ARBA00022707"/>
    </source>
</evidence>
<reference evidence="17" key="1">
    <citation type="submission" date="2021-04" db="EMBL/GenBank/DDBJ databases">
        <authorList>
            <consortium name="Molecular Ecology Group"/>
        </authorList>
    </citation>
    <scope>NUCLEOTIDE SEQUENCE</scope>
</reference>
<keyword evidence="5" id="KW-1003">Cell membrane</keyword>
<dbReference type="EMBL" id="CAJHNH020001808">
    <property type="protein sequence ID" value="CAG5124566.1"/>
    <property type="molecule type" value="Genomic_DNA"/>
</dbReference>
<evidence type="ECO:0000256" key="4">
    <source>
        <dbReference type="ARBA" id="ARBA00013081"/>
    </source>
</evidence>
<evidence type="ECO:0000256" key="8">
    <source>
        <dbReference type="ARBA" id="ARBA00022912"/>
    </source>
</evidence>
<keyword evidence="18" id="KW-1185">Reference proteome</keyword>
<dbReference type="AlphaFoldDB" id="A0A8S3ZBX7"/>
<evidence type="ECO:0000256" key="13">
    <source>
        <dbReference type="ARBA" id="ARBA00051722"/>
    </source>
</evidence>
<gene>
    <name evidence="17" type="ORF">CUNI_LOCUS10124</name>
</gene>
<dbReference type="PROSITE" id="PS50054">
    <property type="entry name" value="TYR_PHOSPHATASE_DUAL"/>
    <property type="match status" value="1"/>
</dbReference>
<dbReference type="Gene3D" id="3.90.190.10">
    <property type="entry name" value="Protein tyrosine phosphatase superfamily"/>
    <property type="match status" value="1"/>
</dbReference>
<sequence length="146" mass="16374">MGNGMNKILPSLYIGNFRDAKDEKQLTENNITHIVSVHDNAKKILEDKEYLCIVASDCPDQDLIKFFPQINKFIHKARLEGGSVLVHCLAGVSRSVTVTAAYIMTVTNLGWRDSLNCIRGARSVANPNFGFQKQLQSYESEQLEEV</sequence>
<dbReference type="SUPFAM" id="SSF52799">
    <property type="entry name" value="(Phosphotyrosine protein) phosphatases II"/>
    <property type="match status" value="1"/>
</dbReference>
<evidence type="ECO:0000256" key="11">
    <source>
        <dbReference type="ARBA" id="ARBA00047761"/>
    </source>
</evidence>
<keyword evidence="10" id="KW-0449">Lipoprotein</keyword>
<evidence type="ECO:0000256" key="3">
    <source>
        <dbReference type="ARBA" id="ARBA00013064"/>
    </source>
</evidence>